<protein>
    <submittedName>
        <fullName evidence="4">Uncharacterized protein</fullName>
    </submittedName>
</protein>
<comment type="caution">
    <text evidence="4">The sequence shown here is derived from an EMBL/GenBank/DDBJ whole genome shotgun (WGS) entry which is preliminary data.</text>
</comment>
<evidence type="ECO:0000313" key="4">
    <source>
        <dbReference type="EMBL" id="MTS52951.1"/>
    </source>
</evidence>
<evidence type="ECO:0000256" key="1">
    <source>
        <dbReference type="ARBA" id="ARBA00023015"/>
    </source>
</evidence>
<dbReference type="Gene3D" id="1.10.260.40">
    <property type="entry name" value="lambda repressor-like DNA-binding domains"/>
    <property type="match status" value="1"/>
</dbReference>
<dbReference type="GO" id="GO:0003700">
    <property type="term" value="F:DNA-binding transcription factor activity"/>
    <property type="evidence" value="ECO:0007669"/>
    <property type="project" value="TreeGrafter"/>
</dbReference>
<dbReference type="RefSeq" id="WP_009324219.1">
    <property type="nucleotide sequence ID" value="NZ_CAOJUJ010000044.1"/>
</dbReference>
<sequence length="324" mass="36343">MNRDKTSLRGISERTGLSPATLSRALNHCGQVSELSRTCAMEAAKYWGYRKIPKEELQIGVILPDNPKFFWKRLADALLRKLREANVRFELALVPQLRDDIQVCQCVQNIIERGAALLILPVADEMVATYLRTLNGSVAIFMLREYMELTNAFAFVPDMYETGSEMGRILAKRKVRRIVMIQDGTKTEKEWEDGLKKAFPVAASCPVLERPPDNVRWGGAFLARQMQQRNLLDIEALICCDGTTLFGALALHKLGLYGKAFCIGWQDAAGLTQYVQSKTLAAIAALSPEKLGERVAAAAIKYIQERTFPGRKIHRETVRIIVNS</sequence>
<dbReference type="InterPro" id="IPR000843">
    <property type="entry name" value="HTH_LacI"/>
</dbReference>
<dbReference type="GO" id="GO:0000976">
    <property type="term" value="F:transcription cis-regulatory region binding"/>
    <property type="evidence" value="ECO:0007669"/>
    <property type="project" value="TreeGrafter"/>
</dbReference>
<dbReference type="SUPFAM" id="SSF53822">
    <property type="entry name" value="Periplasmic binding protein-like I"/>
    <property type="match status" value="1"/>
</dbReference>
<dbReference type="PANTHER" id="PTHR30146:SF109">
    <property type="entry name" value="HTH-TYPE TRANSCRIPTIONAL REGULATOR GALS"/>
    <property type="match status" value="1"/>
</dbReference>
<proteinExistence type="predicted"/>
<accession>A0A6I3QS73</accession>
<dbReference type="Proteomes" id="UP000449193">
    <property type="component" value="Unassembled WGS sequence"/>
</dbReference>
<dbReference type="InterPro" id="IPR028082">
    <property type="entry name" value="Peripla_BP_I"/>
</dbReference>
<dbReference type="EMBL" id="WMZR01000027">
    <property type="protein sequence ID" value="MTS52951.1"/>
    <property type="molecule type" value="Genomic_DNA"/>
</dbReference>
<evidence type="ECO:0000256" key="2">
    <source>
        <dbReference type="ARBA" id="ARBA00023125"/>
    </source>
</evidence>
<organism evidence="4 5">
    <name type="scientific">Ruthenibacterium lactatiformans</name>
    <dbReference type="NCBI Taxonomy" id="1550024"/>
    <lineage>
        <taxon>Bacteria</taxon>
        <taxon>Bacillati</taxon>
        <taxon>Bacillota</taxon>
        <taxon>Clostridia</taxon>
        <taxon>Eubacteriales</taxon>
        <taxon>Oscillospiraceae</taxon>
        <taxon>Ruthenibacterium</taxon>
    </lineage>
</organism>
<dbReference type="SUPFAM" id="SSF47413">
    <property type="entry name" value="lambda repressor-like DNA-binding domains"/>
    <property type="match status" value="1"/>
</dbReference>
<name>A0A6I3QS73_9FIRM</name>
<evidence type="ECO:0000313" key="5">
    <source>
        <dbReference type="Proteomes" id="UP000449193"/>
    </source>
</evidence>
<reference evidence="4 5" key="1">
    <citation type="journal article" date="2019" name="Nat. Med.">
        <title>A library of human gut bacterial isolates paired with longitudinal multiomics data enables mechanistic microbiome research.</title>
        <authorList>
            <person name="Poyet M."/>
            <person name="Groussin M."/>
            <person name="Gibbons S.M."/>
            <person name="Avila-Pacheco J."/>
            <person name="Jiang X."/>
            <person name="Kearney S.M."/>
            <person name="Perrotta A.R."/>
            <person name="Berdy B."/>
            <person name="Zhao S."/>
            <person name="Lieberman T.D."/>
            <person name="Swanson P.K."/>
            <person name="Smith M."/>
            <person name="Roesemann S."/>
            <person name="Alexander J.E."/>
            <person name="Rich S.A."/>
            <person name="Livny J."/>
            <person name="Vlamakis H."/>
            <person name="Clish C."/>
            <person name="Bullock K."/>
            <person name="Deik A."/>
            <person name="Scott J."/>
            <person name="Pierce K.A."/>
            <person name="Xavier R.J."/>
            <person name="Alm E.J."/>
        </authorList>
    </citation>
    <scope>NUCLEOTIDE SEQUENCE [LARGE SCALE GENOMIC DNA]</scope>
    <source>
        <strain evidence="4 5">BIOML-A7</strain>
    </source>
</reference>
<dbReference type="SMART" id="SM00354">
    <property type="entry name" value="HTH_LACI"/>
    <property type="match status" value="1"/>
</dbReference>
<dbReference type="InterPro" id="IPR010982">
    <property type="entry name" value="Lambda_DNA-bd_dom_sf"/>
</dbReference>
<evidence type="ECO:0000256" key="3">
    <source>
        <dbReference type="ARBA" id="ARBA00023163"/>
    </source>
</evidence>
<dbReference type="PANTHER" id="PTHR30146">
    <property type="entry name" value="LACI-RELATED TRANSCRIPTIONAL REPRESSOR"/>
    <property type="match status" value="1"/>
</dbReference>
<gene>
    <name evidence="4" type="ORF">GMD52_15620</name>
</gene>
<keyword evidence="1" id="KW-0805">Transcription regulation</keyword>
<keyword evidence="2" id="KW-0238">DNA-binding</keyword>
<keyword evidence="3" id="KW-0804">Transcription</keyword>
<dbReference type="Gene3D" id="3.40.50.2300">
    <property type="match status" value="2"/>
</dbReference>
<dbReference type="AlphaFoldDB" id="A0A6I3QS73"/>